<dbReference type="InterPro" id="IPR012337">
    <property type="entry name" value="RNaseH-like_sf"/>
</dbReference>
<dbReference type="PANTHER" id="PTHR33258:SF1">
    <property type="entry name" value="TRANSPOSASE INSL FOR INSERTION SEQUENCE ELEMENT IS186A-RELATED"/>
    <property type="match status" value="1"/>
</dbReference>
<dbReference type="Gene3D" id="3.90.350.10">
    <property type="entry name" value="Transposase Inhibitor Protein From Tn5, Chain A, domain 1"/>
    <property type="match status" value="1"/>
</dbReference>
<gene>
    <name evidence="2" type="ORF">C823_06082</name>
</gene>
<protein>
    <recommendedName>
        <fullName evidence="1">Transposase IS4-like domain-containing protein</fullName>
    </recommendedName>
</protein>
<dbReference type="Proteomes" id="UP000012589">
    <property type="component" value="Unassembled WGS sequence"/>
</dbReference>
<evidence type="ECO:0000259" key="1">
    <source>
        <dbReference type="Pfam" id="PF01609"/>
    </source>
</evidence>
<evidence type="ECO:0000313" key="2">
    <source>
        <dbReference type="EMBL" id="EMZ17182.1"/>
    </source>
</evidence>
<dbReference type="SUPFAM" id="SSF53098">
    <property type="entry name" value="Ribonuclease H-like"/>
    <property type="match status" value="1"/>
</dbReference>
<comment type="caution">
    <text evidence="2">The sequence shown here is derived from an EMBL/GenBank/DDBJ whole genome shotgun (WGS) entry which is preliminary data.</text>
</comment>
<dbReference type="PANTHER" id="PTHR33258">
    <property type="entry name" value="TRANSPOSASE INSL FOR INSERTION SEQUENCE ELEMENT IS186A-RELATED"/>
    <property type="match status" value="1"/>
</dbReference>
<accession>N1ZJL0</accession>
<keyword evidence="3" id="KW-1185">Reference proteome</keyword>
<dbReference type="STRING" id="1235802.C823_06082"/>
<dbReference type="GO" id="GO:0006313">
    <property type="term" value="P:DNA transposition"/>
    <property type="evidence" value="ECO:0007669"/>
    <property type="project" value="InterPro"/>
</dbReference>
<name>N1ZJL0_9FIRM</name>
<dbReference type="GO" id="GO:0003677">
    <property type="term" value="F:DNA binding"/>
    <property type="evidence" value="ECO:0007669"/>
    <property type="project" value="InterPro"/>
</dbReference>
<dbReference type="Pfam" id="PF01609">
    <property type="entry name" value="DDE_Tnp_1"/>
    <property type="match status" value="1"/>
</dbReference>
<dbReference type="eggNOG" id="COG3385">
    <property type="taxonomic scope" value="Bacteria"/>
</dbReference>
<proteinExistence type="predicted"/>
<dbReference type="EMBL" id="AQFT01000213">
    <property type="protein sequence ID" value="EMZ17182.1"/>
    <property type="molecule type" value="Genomic_DNA"/>
</dbReference>
<feature type="domain" description="Transposase IS4-like" evidence="1">
    <location>
        <begin position="27"/>
        <end position="206"/>
    </location>
</feature>
<dbReference type="AlphaFoldDB" id="N1ZJL0"/>
<dbReference type="HOGENOM" id="CLU_693974_0_0_9"/>
<organism evidence="2 3">
    <name type="scientific">Eubacterium plexicaudatum ASF492</name>
    <dbReference type="NCBI Taxonomy" id="1235802"/>
    <lineage>
        <taxon>Bacteria</taxon>
        <taxon>Bacillati</taxon>
        <taxon>Bacillota</taxon>
        <taxon>Clostridia</taxon>
        <taxon>Eubacteriales</taxon>
        <taxon>Eubacteriaceae</taxon>
        <taxon>Eubacterium</taxon>
    </lineage>
</organism>
<reference evidence="2 3" key="1">
    <citation type="journal article" date="2014" name="Genome Announc.">
        <title>Draft genome sequences of the altered schaedler flora, a defined bacterial community from gnotobiotic mice.</title>
        <authorList>
            <person name="Wannemuehler M.J."/>
            <person name="Overstreet A.M."/>
            <person name="Ward D.V."/>
            <person name="Phillips G.J."/>
        </authorList>
    </citation>
    <scope>NUCLEOTIDE SEQUENCE [LARGE SCALE GENOMIC DNA]</scope>
    <source>
        <strain evidence="2 3">ASF492</strain>
    </source>
</reference>
<evidence type="ECO:0000313" key="3">
    <source>
        <dbReference type="Proteomes" id="UP000012589"/>
    </source>
</evidence>
<sequence length="397" mass="44199">MDLFSLTCSQFKITGQSTGESLKNFTLAKGCLVIAGRAYGTIKSMEHCLAAGGDFIIRIKNKAFNIYDADGGKLVFTDWLRTVSETAEELNVYIRNSEKKLVPLRICACKKTKAEIAAEKVRIKKMESKKQKKLSDETVFTHNYMFVITSLPAEISAAEILSCYRLRWQVELVFKRLKSLLQLGSIPTKTEEAGEAWINGKILLSLLTEKYLGDIDFSPSWNIRSQSECMEGDEAGILYNFCGHTCPACRFVRSPIHGAKNGGRVFLRSLRFSSFSDTLCGSLYDDKLLFVHIVQHPVNMFPALTFAAQLVRVEKFIHGNIKKGNELVKGVEAGVLAPVLNIHDGARGEVYKLGQVLLRPAFGFSSALDFLAQGMTVQAFFILVHSHITPILFYISG</sequence>
<dbReference type="InterPro" id="IPR002559">
    <property type="entry name" value="Transposase_11"/>
</dbReference>
<dbReference type="GO" id="GO:0004803">
    <property type="term" value="F:transposase activity"/>
    <property type="evidence" value="ECO:0007669"/>
    <property type="project" value="InterPro"/>
</dbReference>
<dbReference type="PATRIC" id="fig|1235802.3.peg.6424"/>